<sequence>MVTIIVAYRRYDPWISFERRPHSERTQRNSPVSEITVRVAGLRQSRRPLCPPWRMPEDFLFAQLEER</sequence>
<evidence type="ECO:0000313" key="1">
    <source>
        <dbReference type="EMBL" id="GIY95025.1"/>
    </source>
</evidence>
<keyword evidence="2" id="KW-1185">Reference proteome</keyword>
<gene>
    <name evidence="1" type="ORF">CEXT_238771</name>
</gene>
<reference evidence="1 2" key="1">
    <citation type="submission" date="2021-06" db="EMBL/GenBank/DDBJ databases">
        <title>Caerostris extrusa draft genome.</title>
        <authorList>
            <person name="Kono N."/>
            <person name="Arakawa K."/>
        </authorList>
    </citation>
    <scope>NUCLEOTIDE SEQUENCE [LARGE SCALE GENOMIC DNA]</scope>
</reference>
<organism evidence="1 2">
    <name type="scientific">Caerostris extrusa</name>
    <name type="common">Bark spider</name>
    <name type="synonym">Caerostris bankana</name>
    <dbReference type="NCBI Taxonomy" id="172846"/>
    <lineage>
        <taxon>Eukaryota</taxon>
        <taxon>Metazoa</taxon>
        <taxon>Ecdysozoa</taxon>
        <taxon>Arthropoda</taxon>
        <taxon>Chelicerata</taxon>
        <taxon>Arachnida</taxon>
        <taxon>Araneae</taxon>
        <taxon>Araneomorphae</taxon>
        <taxon>Entelegynae</taxon>
        <taxon>Araneoidea</taxon>
        <taxon>Araneidae</taxon>
        <taxon>Caerostris</taxon>
    </lineage>
</organism>
<dbReference type="Proteomes" id="UP001054945">
    <property type="component" value="Unassembled WGS sequence"/>
</dbReference>
<comment type="caution">
    <text evidence="1">The sequence shown here is derived from an EMBL/GenBank/DDBJ whole genome shotgun (WGS) entry which is preliminary data.</text>
</comment>
<protein>
    <submittedName>
        <fullName evidence="1">Uncharacterized protein</fullName>
    </submittedName>
</protein>
<accession>A0AAV4XM57</accession>
<evidence type="ECO:0000313" key="2">
    <source>
        <dbReference type="Proteomes" id="UP001054945"/>
    </source>
</evidence>
<dbReference type="EMBL" id="BPLR01017861">
    <property type="protein sequence ID" value="GIY95025.1"/>
    <property type="molecule type" value="Genomic_DNA"/>
</dbReference>
<proteinExistence type="predicted"/>
<dbReference type="AlphaFoldDB" id="A0AAV4XM57"/>
<name>A0AAV4XM57_CAEEX</name>